<dbReference type="EMBL" id="CP042425">
    <property type="protein sequence ID" value="QEL14196.1"/>
    <property type="molecule type" value="Genomic_DNA"/>
</dbReference>
<dbReference type="InterPro" id="IPR050553">
    <property type="entry name" value="Thioredoxin_ResA/DsbE_sf"/>
</dbReference>
<dbReference type="CDD" id="cd02966">
    <property type="entry name" value="TlpA_like_family"/>
    <property type="match status" value="1"/>
</dbReference>
<dbReference type="GO" id="GO:0006950">
    <property type="term" value="P:response to stress"/>
    <property type="evidence" value="ECO:0007669"/>
    <property type="project" value="UniProtKB-ARBA"/>
</dbReference>
<accession>A0A5C1A869</accession>
<name>A0A5C1A869_9BACT</name>
<dbReference type="KEGG" id="lrs:PX52LOC_01066"/>
<dbReference type="OrthoDB" id="252709at2"/>
<dbReference type="Gene3D" id="1.25.40.10">
    <property type="entry name" value="Tetratricopeptide repeat domain"/>
    <property type="match status" value="1"/>
</dbReference>
<dbReference type="GO" id="GO:0016209">
    <property type="term" value="F:antioxidant activity"/>
    <property type="evidence" value="ECO:0007669"/>
    <property type="project" value="InterPro"/>
</dbReference>
<dbReference type="RefSeq" id="WP_149109107.1">
    <property type="nucleotide sequence ID" value="NZ_CP042425.1"/>
</dbReference>
<sequence>MTTKRITTRVLATLTLLGGLGVGSAFAVPPMPKAEEMAAIAPKQAGAAAALTPADVARCRVTPYPNEKQPVGYVLTDANNRTVRRFLAVGAQNYNILSFYQNGQEVYRETEVPGGKQFRWLGTNGSRVGVDTDGNGTVDVWEAISPEEVSREIFEAVLKKDAAKLQALLVTPKDLQAIGLPAPQIQAITARTAKAVERLQATADALKLTDKAKWIHVELWAPETIPADEFQGRTDLVRHRNAGVLVDKGVDTQAVTFSLGELIQVGRAWKLVDGPSPISPASDPGTPGTGGVDIPPAAQELIKKIDGIPTVAYGTPGYGKFQMERAAVLNEVATKLQGNPSQEIFLKQLLDAYVAASEAGEAEGGKQLVAWRDQIEKVAKGSPIAGFAAFRVLGLEYSAKLTATNGRPKEIEDVQTWWRDSLASFIKTYPTNEETPEAHYRLALAEESRGKKGEEEAKAQYAAIAKNFPTHQLAAQAAGSIRRLECEGKPIALAGTTLGGQPVNVANLGGKVSIVYFWGSFQQDLKKDAAELAELAKKLGGNVNIVTVCLDTSAQVATKAATDAGLPGAHLFAADGSLAAQYGIIGTHLMLVGKDGKVANKNAQMAFLGEEAEKLSK</sequence>
<dbReference type="InterPro" id="IPR013766">
    <property type="entry name" value="Thioredoxin_domain"/>
</dbReference>
<dbReference type="Proteomes" id="UP000324974">
    <property type="component" value="Chromosome"/>
</dbReference>
<dbReference type="PANTHER" id="PTHR42852">
    <property type="entry name" value="THIOL:DISULFIDE INTERCHANGE PROTEIN DSBE"/>
    <property type="match status" value="1"/>
</dbReference>
<organism evidence="4 5">
    <name type="scientific">Limnoglobus roseus</name>
    <dbReference type="NCBI Taxonomy" id="2598579"/>
    <lineage>
        <taxon>Bacteria</taxon>
        <taxon>Pseudomonadati</taxon>
        <taxon>Planctomycetota</taxon>
        <taxon>Planctomycetia</taxon>
        <taxon>Gemmatales</taxon>
        <taxon>Gemmataceae</taxon>
        <taxon>Limnoglobus</taxon>
    </lineage>
</organism>
<evidence type="ECO:0000313" key="4">
    <source>
        <dbReference type="EMBL" id="QEL14196.1"/>
    </source>
</evidence>
<evidence type="ECO:0000313" key="5">
    <source>
        <dbReference type="Proteomes" id="UP000324974"/>
    </source>
</evidence>
<dbReference type="AlphaFoldDB" id="A0A5C1A869"/>
<dbReference type="InterPro" id="IPR000866">
    <property type="entry name" value="AhpC/TSA"/>
</dbReference>
<keyword evidence="2" id="KW-0732">Signal</keyword>
<dbReference type="Gene3D" id="3.40.30.10">
    <property type="entry name" value="Glutaredoxin"/>
    <property type="match status" value="1"/>
</dbReference>
<dbReference type="PANTHER" id="PTHR42852:SF13">
    <property type="entry name" value="PROTEIN DIPZ"/>
    <property type="match status" value="1"/>
</dbReference>
<dbReference type="GO" id="GO:0016491">
    <property type="term" value="F:oxidoreductase activity"/>
    <property type="evidence" value="ECO:0007669"/>
    <property type="project" value="InterPro"/>
</dbReference>
<keyword evidence="5" id="KW-1185">Reference proteome</keyword>
<evidence type="ECO:0000256" key="2">
    <source>
        <dbReference type="SAM" id="SignalP"/>
    </source>
</evidence>
<gene>
    <name evidence="4" type="ORF">PX52LOC_01066</name>
</gene>
<dbReference type="PROSITE" id="PS51352">
    <property type="entry name" value="THIOREDOXIN_2"/>
    <property type="match status" value="1"/>
</dbReference>
<dbReference type="SUPFAM" id="SSF52833">
    <property type="entry name" value="Thioredoxin-like"/>
    <property type="match status" value="1"/>
</dbReference>
<feature type="domain" description="Thioredoxin" evidence="3">
    <location>
        <begin position="462"/>
        <end position="617"/>
    </location>
</feature>
<proteinExistence type="predicted"/>
<protein>
    <recommendedName>
        <fullName evidence="3">Thioredoxin domain-containing protein</fullName>
    </recommendedName>
</protein>
<feature type="chain" id="PRO_5022792288" description="Thioredoxin domain-containing protein" evidence="2">
    <location>
        <begin position="28"/>
        <end position="617"/>
    </location>
</feature>
<dbReference type="InterPro" id="IPR036249">
    <property type="entry name" value="Thioredoxin-like_sf"/>
</dbReference>
<dbReference type="InterPro" id="IPR011990">
    <property type="entry name" value="TPR-like_helical_dom_sf"/>
</dbReference>
<reference evidence="5" key="1">
    <citation type="submission" date="2019-08" db="EMBL/GenBank/DDBJ databases">
        <title>Limnoglobus roseus gen. nov., sp. nov., a novel freshwater planctomycete with a giant genome from the family Gemmataceae.</title>
        <authorList>
            <person name="Kulichevskaya I.S."/>
            <person name="Naumoff D.G."/>
            <person name="Miroshnikov K."/>
            <person name="Ivanova A."/>
            <person name="Philippov D.A."/>
            <person name="Hakobyan A."/>
            <person name="Rijpstra I.C."/>
            <person name="Sinninghe Damste J.S."/>
            <person name="Liesack W."/>
            <person name="Dedysh S.N."/>
        </authorList>
    </citation>
    <scope>NUCLEOTIDE SEQUENCE [LARGE SCALE GENOMIC DNA]</scope>
    <source>
        <strain evidence="5">PX52</strain>
    </source>
</reference>
<evidence type="ECO:0000256" key="1">
    <source>
        <dbReference type="SAM" id="MobiDB-lite"/>
    </source>
</evidence>
<feature type="region of interest" description="Disordered" evidence="1">
    <location>
        <begin position="275"/>
        <end position="294"/>
    </location>
</feature>
<evidence type="ECO:0000259" key="3">
    <source>
        <dbReference type="PROSITE" id="PS51352"/>
    </source>
</evidence>
<dbReference type="Pfam" id="PF00578">
    <property type="entry name" value="AhpC-TSA"/>
    <property type="match status" value="1"/>
</dbReference>
<feature type="signal peptide" evidence="2">
    <location>
        <begin position="1"/>
        <end position="27"/>
    </location>
</feature>